<feature type="transmembrane region" description="Helical" evidence="2">
    <location>
        <begin position="398"/>
        <end position="419"/>
    </location>
</feature>
<keyword evidence="2" id="KW-1133">Transmembrane helix</keyword>
<keyword evidence="2" id="KW-0472">Membrane</keyword>
<name>A0A0M0J388_9EUKA</name>
<evidence type="ECO:0000256" key="1">
    <source>
        <dbReference type="SAM" id="MobiDB-lite"/>
    </source>
</evidence>
<protein>
    <submittedName>
        <fullName evidence="3">Uncharacterized protein</fullName>
    </submittedName>
</protein>
<feature type="compositionally biased region" description="Polar residues" evidence="1">
    <location>
        <begin position="20"/>
        <end position="29"/>
    </location>
</feature>
<keyword evidence="2" id="KW-0812">Transmembrane</keyword>
<feature type="compositionally biased region" description="Basic and acidic residues" evidence="1">
    <location>
        <begin position="32"/>
        <end position="46"/>
    </location>
</feature>
<dbReference type="Proteomes" id="UP000037460">
    <property type="component" value="Unassembled WGS sequence"/>
</dbReference>
<feature type="transmembrane region" description="Helical" evidence="2">
    <location>
        <begin position="134"/>
        <end position="158"/>
    </location>
</feature>
<feature type="transmembrane region" description="Helical" evidence="2">
    <location>
        <begin position="83"/>
        <end position="103"/>
    </location>
</feature>
<dbReference type="AlphaFoldDB" id="A0A0M0J388"/>
<evidence type="ECO:0000313" key="3">
    <source>
        <dbReference type="EMBL" id="KOO21011.1"/>
    </source>
</evidence>
<feature type="transmembrane region" description="Helical" evidence="2">
    <location>
        <begin position="301"/>
        <end position="320"/>
    </location>
</feature>
<reference evidence="4" key="1">
    <citation type="journal article" date="2015" name="PLoS Genet.">
        <title>Genome Sequence and Transcriptome Analyses of Chrysochromulina tobin: Metabolic Tools for Enhanced Algal Fitness in the Prominent Order Prymnesiales (Haptophyceae).</title>
        <authorList>
            <person name="Hovde B.T."/>
            <person name="Deodato C.R."/>
            <person name="Hunsperger H.M."/>
            <person name="Ryken S.A."/>
            <person name="Yost W."/>
            <person name="Jha R.K."/>
            <person name="Patterson J."/>
            <person name="Monnat R.J. Jr."/>
            <person name="Barlow S.B."/>
            <person name="Starkenburg S.R."/>
            <person name="Cattolico R.A."/>
        </authorList>
    </citation>
    <scope>NUCLEOTIDE SEQUENCE</scope>
    <source>
        <strain evidence="4">CCMP291</strain>
    </source>
</reference>
<accession>A0A0M0J388</accession>
<sequence>MPAAKVADVASIEGVVQNEVQDVATSPSPRVTEAKEDAKEDAKEEGSANNNPADLETADASDITNLYSYCVEESLDGGSVAKAAVCLLLLCVLTFVQVIYAYGYCDASVLLKSLNALPAYIDNMDKSLFYSNSVITGTSLPLLQCLASVCSIVLLALVMKKDNESTMLTTSPLEHWILGDAAPARVAGAANRWTRSTRSFAQRNKFATSTTIIFSSSSAQDDSARMKPSQLSPATIADEMKAELTRLKDLFDGGLLPEHLYEAKLKMMLGLPFASPAATASASQPLPPLPSRSQTSRLVGALRRLGWFSLCFSLAVLQMFRSLMLPVYAGIGAAGNFAAAVDTQEIILNSVAIGFVFELDDFLYQAFLSRSRRDKFESSKPRATSPLSPLNPLGKQLIGFWCWLCFVLDIVMPLIAYFLQRLPKTDPSQTFGYEGITSYYGGILVYWSIRLGILTAAQLHIFAHCQGDSLGTKNGTKNGASWRSAAFARHCAVYVCLSLLLGAGLYTFVVVLFDGRLAFSTMGILRVPQALECAMQTGDNLTLCPYLHLDDTIYRWIAHEYDYLLPKAWLFRMAWGADFPQQTQDIFAAEGRRVGGRSGWW</sequence>
<feature type="region of interest" description="Disordered" evidence="1">
    <location>
        <begin position="20"/>
        <end position="56"/>
    </location>
</feature>
<proteinExistence type="predicted"/>
<keyword evidence="4" id="KW-1185">Reference proteome</keyword>
<gene>
    <name evidence="3" type="ORF">Ctob_002053</name>
</gene>
<evidence type="ECO:0000256" key="2">
    <source>
        <dbReference type="SAM" id="Phobius"/>
    </source>
</evidence>
<dbReference type="EMBL" id="JWZX01003396">
    <property type="protein sequence ID" value="KOO21011.1"/>
    <property type="molecule type" value="Genomic_DNA"/>
</dbReference>
<comment type="caution">
    <text evidence="3">The sequence shown here is derived from an EMBL/GenBank/DDBJ whole genome shotgun (WGS) entry which is preliminary data.</text>
</comment>
<feature type="transmembrane region" description="Helical" evidence="2">
    <location>
        <begin position="492"/>
        <end position="513"/>
    </location>
</feature>
<organism evidence="3 4">
    <name type="scientific">Chrysochromulina tobinii</name>
    <dbReference type="NCBI Taxonomy" id="1460289"/>
    <lineage>
        <taxon>Eukaryota</taxon>
        <taxon>Haptista</taxon>
        <taxon>Haptophyta</taxon>
        <taxon>Prymnesiophyceae</taxon>
        <taxon>Prymnesiales</taxon>
        <taxon>Chrysochromulinaceae</taxon>
        <taxon>Chrysochromulina</taxon>
    </lineage>
</organism>
<dbReference type="OrthoDB" id="10688866at2759"/>
<evidence type="ECO:0000313" key="4">
    <source>
        <dbReference type="Proteomes" id="UP000037460"/>
    </source>
</evidence>